<dbReference type="Proteomes" id="UP000663852">
    <property type="component" value="Unassembled WGS sequence"/>
</dbReference>
<reference evidence="1" key="1">
    <citation type="submission" date="2021-02" db="EMBL/GenBank/DDBJ databases">
        <authorList>
            <person name="Nowell W R."/>
        </authorList>
    </citation>
    <scope>NUCLEOTIDE SEQUENCE</scope>
</reference>
<evidence type="ECO:0000313" key="2">
    <source>
        <dbReference type="Proteomes" id="UP000663852"/>
    </source>
</evidence>
<protein>
    <submittedName>
        <fullName evidence="1">Uncharacterized protein</fullName>
    </submittedName>
</protein>
<sequence length="84" mass="9578">MTSTSSITKPDSGNTKADLLLHTSVPHTATHELSTIKNQESNHYWYYFLDKEIIRCKHASNTVRHRTRLDASDIILNTIHSSAR</sequence>
<dbReference type="EMBL" id="CAJNOJ010000072">
    <property type="protein sequence ID" value="CAF1034396.1"/>
    <property type="molecule type" value="Genomic_DNA"/>
</dbReference>
<evidence type="ECO:0000313" key="1">
    <source>
        <dbReference type="EMBL" id="CAF1034396.1"/>
    </source>
</evidence>
<name>A0A814J4C1_ADIRI</name>
<proteinExistence type="predicted"/>
<organism evidence="1 2">
    <name type="scientific">Adineta ricciae</name>
    <name type="common">Rotifer</name>
    <dbReference type="NCBI Taxonomy" id="249248"/>
    <lineage>
        <taxon>Eukaryota</taxon>
        <taxon>Metazoa</taxon>
        <taxon>Spiralia</taxon>
        <taxon>Gnathifera</taxon>
        <taxon>Rotifera</taxon>
        <taxon>Eurotatoria</taxon>
        <taxon>Bdelloidea</taxon>
        <taxon>Adinetida</taxon>
        <taxon>Adinetidae</taxon>
        <taxon>Adineta</taxon>
    </lineage>
</organism>
<gene>
    <name evidence="1" type="ORF">EDS130_LOCUS16582</name>
</gene>
<dbReference type="AlphaFoldDB" id="A0A814J4C1"/>
<comment type="caution">
    <text evidence="1">The sequence shown here is derived from an EMBL/GenBank/DDBJ whole genome shotgun (WGS) entry which is preliminary data.</text>
</comment>
<accession>A0A814J4C1</accession>